<keyword evidence="3" id="KW-0808">Transferase</keyword>
<feature type="transmembrane region" description="Helical" evidence="1">
    <location>
        <begin position="237"/>
        <end position="259"/>
    </location>
</feature>
<organism evidence="3 4">
    <name type="scientific">Kocuria coralli</name>
    <dbReference type="NCBI Taxonomy" id="1461025"/>
    <lineage>
        <taxon>Bacteria</taxon>
        <taxon>Bacillati</taxon>
        <taxon>Actinomycetota</taxon>
        <taxon>Actinomycetes</taxon>
        <taxon>Micrococcales</taxon>
        <taxon>Micrococcaceae</taxon>
        <taxon>Kocuria</taxon>
    </lineage>
</organism>
<feature type="transmembrane region" description="Helical" evidence="1">
    <location>
        <begin position="389"/>
        <end position="408"/>
    </location>
</feature>
<dbReference type="RefSeq" id="WP_158034151.1">
    <property type="nucleotide sequence ID" value="NZ_ML708619.1"/>
</dbReference>
<protein>
    <submittedName>
        <fullName evidence="3">Acyltransferase</fullName>
    </submittedName>
</protein>
<feature type="transmembrane region" description="Helical" evidence="1">
    <location>
        <begin position="182"/>
        <end position="200"/>
    </location>
</feature>
<evidence type="ECO:0000256" key="1">
    <source>
        <dbReference type="SAM" id="Phobius"/>
    </source>
</evidence>
<feature type="transmembrane region" description="Helical" evidence="1">
    <location>
        <begin position="122"/>
        <end position="143"/>
    </location>
</feature>
<feature type="transmembrane region" description="Helical" evidence="1">
    <location>
        <begin position="345"/>
        <end position="368"/>
    </location>
</feature>
<dbReference type="GO" id="GO:0016747">
    <property type="term" value="F:acyltransferase activity, transferring groups other than amino-acyl groups"/>
    <property type="evidence" value="ECO:0007669"/>
    <property type="project" value="InterPro"/>
</dbReference>
<dbReference type="AlphaFoldDB" id="A0A5J5KZ00"/>
<evidence type="ECO:0000313" key="3">
    <source>
        <dbReference type="EMBL" id="KAA9393971.1"/>
    </source>
</evidence>
<sequence>MAAGAVAALHGRDPAVDAARVAALVVVVCAHVLLVTVVTDPGTGAVSNVMVPTRYSWFWWVSWIVQIMPLFFVVGGFASAVSWSRFRERAVRDDGDTARCASATAAGALWVRMRLLRLAQPAALLWVVLAAGTVAALALQVPAGYLDAALSGIGMHLWFLGAYAICLAAAPLTHAAHRRRPYLTMGVLLGLSAGVEILRIAVDDAWWGLAGLAPIWMAIHQLGYFRADGTLGRLRPVHLAVIAACGYGAIWVLGSTGAWSTDMLANLNPPTVSLVLLGLSQACLLQVFSGPLASAMRSRTVQAIAWTVGSRPVTLYLWHLPVIVAVMAVWWLAGGPQPEPGGARWWLLRIPLTLLCWVCVLIVVRMLGRWEAGAVVPDAMVPRVADGGTATWVPVATGLILMVAPAVLEIRFLLSSWLVLGGAASYLVAVVLLRRVPGAGRGRDPEHWRSTARVG</sequence>
<feature type="domain" description="Acyltransferase 3" evidence="2">
    <location>
        <begin position="15"/>
        <end position="361"/>
    </location>
</feature>
<evidence type="ECO:0000313" key="4">
    <source>
        <dbReference type="Proteomes" id="UP000325957"/>
    </source>
</evidence>
<dbReference type="Proteomes" id="UP000325957">
    <property type="component" value="Unassembled WGS sequence"/>
</dbReference>
<feature type="transmembrane region" description="Helical" evidence="1">
    <location>
        <begin position="414"/>
        <end position="433"/>
    </location>
</feature>
<feature type="transmembrane region" description="Helical" evidence="1">
    <location>
        <begin position="206"/>
        <end position="225"/>
    </location>
</feature>
<reference evidence="3 4" key="1">
    <citation type="submission" date="2019-05" db="EMBL/GenBank/DDBJ databases">
        <title>Kocuria coralli sp. nov., a novel actinobacterium isolated from coral reef seawater.</title>
        <authorList>
            <person name="Li J."/>
        </authorList>
    </citation>
    <scope>NUCLEOTIDE SEQUENCE [LARGE SCALE GENOMIC DNA]</scope>
    <source>
        <strain evidence="3 4">SCSIO 13007</strain>
    </source>
</reference>
<comment type="caution">
    <text evidence="3">The sequence shown here is derived from an EMBL/GenBank/DDBJ whole genome shotgun (WGS) entry which is preliminary data.</text>
</comment>
<dbReference type="Pfam" id="PF01757">
    <property type="entry name" value="Acyl_transf_3"/>
    <property type="match status" value="1"/>
</dbReference>
<keyword evidence="3" id="KW-0012">Acyltransferase</keyword>
<proteinExistence type="predicted"/>
<feature type="transmembrane region" description="Helical" evidence="1">
    <location>
        <begin position="271"/>
        <end position="292"/>
    </location>
</feature>
<feature type="transmembrane region" description="Helical" evidence="1">
    <location>
        <begin position="149"/>
        <end position="170"/>
    </location>
</feature>
<accession>A0A5J5KZ00</accession>
<dbReference type="OrthoDB" id="8206682at2"/>
<feature type="transmembrane region" description="Helical" evidence="1">
    <location>
        <begin position="21"/>
        <end position="38"/>
    </location>
</feature>
<keyword evidence="1" id="KW-0472">Membrane</keyword>
<dbReference type="EMBL" id="SZWF01000013">
    <property type="protein sequence ID" value="KAA9393971.1"/>
    <property type="molecule type" value="Genomic_DNA"/>
</dbReference>
<feature type="transmembrane region" description="Helical" evidence="1">
    <location>
        <begin position="313"/>
        <end position="333"/>
    </location>
</feature>
<feature type="transmembrane region" description="Helical" evidence="1">
    <location>
        <begin position="58"/>
        <end position="83"/>
    </location>
</feature>
<keyword evidence="1" id="KW-1133">Transmembrane helix</keyword>
<keyword evidence="1" id="KW-0812">Transmembrane</keyword>
<dbReference type="InterPro" id="IPR002656">
    <property type="entry name" value="Acyl_transf_3_dom"/>
</dbReference>
<gene>
    <name evidence="3" type="ORF">FCK90_09945</name>
</gene>
<keyword evidence="4" id="KW-1185">Reference proteome</keyword>
<name>A0A5J5KZ00_9MICC</name>
<evidence type="ECO:0000259" key="2">
    <source>
        <dbReference type="Pfam" id="PF01757"/>
    </source>
</evidence>